<keyword evidence="3" id="KW-1185">Reference proteome</keyword>
<reference evidence="2 3" key="1">
    <citation type="journal article" date="2014" name="PLoS Genet.">
        <title>Phylogenetically driven sequencing of extremely halophilic archaea reveals strategies for static and dynamic osmo-response.</title>
        <authorList>
            <person name="Becker E.A."/>
            <person name="Seitzer P.M."/>
            <person name="Tritt A."/>
            <person name="Larsen D."/>
            <person name="Krusor M."/>
            <person name="Yao A.I."/>
            <person name="Wu D."/>
            <person name="Madern D."/>
            <person name="Eisen J.A."/>
            <person name="Darling A.E."/>
            <person name="Facciotti M.T."/>
        </authorList>
    </citation>
    <scope>NUCLEOTIDE SEQUENCE [LARGE SCALE GENOMIC DNA]</scope>
    <source>
        <strain evidence="2 3">JCM 10990</strain>
    </source>
</reference>
<name>M0A6G8_9EURY</name>
<dbReference type="STRING" id="1227492.C482_18667"/>
<sequence length="112" mass="12415">MAHSETTTEQIGRIEPLFNVIEAEPGVIESDVLDTLTSEREDLIADVQDPALGDLVEAELGRTIERLESTKLETLLALADRMDLPDEIVEPLEETKTEATKGLERAKELTEI</sequence>
<proteinExistence type="predicted"/>
<dbReference type="OrthoDB" id="197444at2157"/>
<dbReference type="RefSeq" id="WP_006169261.1">
    <property type="nucleotide sequence ID" value="NZ_AOIN01000096.1"/>
</dbReference>
<dbReference type="PATRIC" id="fig|1227492.4.peg.3716"/>
<comment type="caution">
    <text evidence="2">The sequence shown here is derived from an EMBL/GenBank/DDBJ whole genome shotgun (WGS) entry which is preliminary data.</text>
</comment>
<evidence type="ECO:0000256" key="1">
    <source>
        <dbReference type="SAM" id="MobiDB-lite"/>
    </source>
</evidence>
<evidence type="ECO:0000313" key="2">
    <source>
        <dbReference type="EMBL" id="ELY94360.1"/>
    </source>
</evidence>
<dbReference type="Gene3D" id="1.20.1260.10">
    <property type="match status" value="1"/>
</dbReference>
<accession>M0A6G8</accession>
<gene>
    <name evidence="2" type="ORF">C482_18667</name>
</gene>
<organism evidence="2 3">
    <name type="scientific">Natrialba chahannaoensis JCM 10990</name>
    <dbReference type="NCBI Taxonomy" id="1227492"/>
    <lineage>
        <taxon>Archaea</taxon>
        <taxon>Methanobacteriati</taxon>
        <taxon>Methanobacteriota</taxon>
        <taxon>Stenosarchaea group</taxon>
        <taxon>Halobacteria</taxon>
        <taxon>Halobacteriales</taxon>
        <taxon>Natrialbaceae</taxon>
        <taxon>Natrialba</taxon>
    </lineage>
</organism>
<feature type="region of interest" description="Disordered" evidence="1">
    <location>
        <begin position="89"/>
        <end position="112"/>
    </location>
</feature>
<dbReference type="InterPro" id="IPR012347">
    <property type="entry name" value="Ferritin-like"/>
</dbReference>
<dbReference type="Proteomes" id="UP000011693">
    <property type="component" value="Unassembled WGS sequence"/>
</dbReference>
<dbReference type="AlphaFoldDB" id="M0A6G8"/>
<dbReference type="InterPro" id="IPR010287">
    <property type="entry name" value="DUF892_YciF-like"/>
</dbReference>
<dbReference type="EMBL" id="AOIN01000096">
    <property type="protein sequence ID" value="ELY94360.1"/>
    <property type="molecule type" value="Genomic_DNA"/>
</dbReference>
<evidence type="ECO:0000313" key="3">
    <source>
        <dbReference type="Proteomes" id="UP000011693"/>
    </source>
</evidence>
<feature type="compositionally biased region" description="Basic and acidic residues" evidence="1">
    <location>
        <begin position="93"/>
        <end position="112"/>
    </location>
</feature>
<dbReference type="Pfam" id="PF05974">
    <property type="entry name" value="DUF892"/>
    <property type="match status" value="1"/>
</dbReference>
<dbReference type="InterPro" id="IPR009078">
    <property type="entry name" value="Ferritin-like_SF"/>
</dbReference>
<dbReference type="SUPFAM" id="SSF47240">
    <property type="entry name" value="Ferritin-like"/>
    <property type="match status" value="1"/>
</dbReference>
<protein>
    <submittedName>
        <fullName evidence="2">Uncharacterized protein</fullName>
    </submittedName>
</protein>